<reference evidence="7" key="1">
    <citation type="journal article" date="2020" name="Stud. Mycol.">
        <title>101 Dothideomycetes genomes: a test case for predicting lifestyles and emergence of pathogens.</title>
        <authorList>
            <person name="Haridas S."/>
            <person name="Albert R."/>
            <person name="Binder M."/>
            <person name="Bloem J."/>
            <person name="Labutti K."/>
            <person name="Salamov A."/>
            <person name="Andreopoulos B."/>
            <person name="Baker S."/>
            <person name="Barry K."/>
            <person name="Bills G."/>
            <person name="Bluhm B."/>
            <person name="Cannon C."/>
            <person name="Castanera R."/>
            <person name="Culley D."/>
            <person name="Daum C."/>
            <person name="Ezra D."/>
            <person name="Gonzalez J."/>
            <person name="Henrissat B."/>
            <person name="Kuo A."/>
            <person name="Liang C."/>
            <person name="Lipzen A."/>
            <person name="Lutzoni F."/>
            <person name="Magnuson J."/>
            <person name="Mondo S."/>
            <person name="Nolan M."/>
            <person name="Ohm R."/>
            <person name="Pangilinan J."/>
            <person name="Park H.-J."/>
            <person name="Ramirez L."/>
            <person name="Alfaro M."/>
            <person name="Sun H."/>
            <person name="Tritt A."/>
            <person name="Yoshinaga Y."/>
            <person name="Zwiers L.-H."/>
            <person name="Turgeon B."/>
            <person name="Goodwin S."/>
            <person name="Spatafora J."/>
            <person name="Crous P."/>
            <person name="Grigoriev I."/>
        </authorList>
    </citation>
    <scope>NUCLEOTIDE SEQUENCE</scope>
    <source>
        <strain evidence="7">CBS 121410</strain>
    </source>
</reference>
<evidence type="ECO:0000256" key="6">
    <source>
        <dbReference type="SAM" id="Phobius"/>
    </source>
</evidence>
<dbReference type="Proteomes" id="UP000799776">
    <property type="component" value="Unassembled WGS sequence"/>
</dbReference>
<organism evidence="7 8">
    <name type="scientific">Saccharata proteae CBS 121410</name>
    <dbReference type="NCBI Taxonomy" id="1314787"/>
    <lineage>
        <taxon>Eukaryota</taxon>
        <taxon>Fungi</taxon>
        <taxon>Dikarya</taxon>
        <taxon>Ascomycota</taxon>
        <taxon>Pezizomycotina</taxon>
        <taxon>Dothideomycetes</taxon>
        <taxon>Dothideomycetes incertae sedis</taxon>
        <taxon>Botryosphaeriales</taxon>
        <taxon>Saccharataceae</taxon>
        <taxon>Saccharata</taxon>
    </lineage>
</organism>
<dbReference type="GO" id="GO:0016020">
    <property type="term" value="C:membrane"/>
    <property type="evidence" value="ECO:0007669"/>
    <property type="project" value="UniProtKB-SubCell"/>
</dbReference>
<keyword evidence="3 6" id="KW-1133">Transmembrane helix</keyword>
<gene>
    <name evidence="7" type="ORF">K490DRAFT_74324</name>
</gene>
<sequence length="272" mass="29363">MPRSASDATRFTATGPYATSKASTVPLNAASPRRPNETPQEKVARLRAAAQQAKKGKESTFDKVVARGRVWADRAHKVTALSLIAATGIAGVVTVFALGDMVMYNRRKRKEWFIEQTEKHAKLLEAAREAAARGAADDDQILLLNRERAAEESQQAAAEKPGIFKSIKKSIFGELPMEEQKGGKLGAIGKEASEQAQWGVETARETAHDVKEEGLGILKAVEEKRRDGERAIPHVSGGPLDNLGEDAASAAAQKAAAAAQKSKSWTDWALRR</sequence>
<evidence type="ECO:0000256" key="1">
    <source>
        <dbReference type="ARBA" id="ARBA00004167"/>
    </source>
</evidence>
<evidence type="ECO:0000313" key="7">
    <source>
        <dbReference type="EMBL" id="KAF2086730.1"/>
    </source>
</evidence>
<comment type="subcellular location">
    <subcellularLocation>
        <location evidence="1">Membrane</location>
        <topology evidence="1">Single-pass membrane protein</topology>
    </subcellularLocation>
</comment>
<accession>A0A9P4LUP6</accession>
<dbReference type="Pfam" id="PF14880">
    <property type="entry name" value="COX14"/>
    <property type="match status" value="1"/>
</dbReference>
<keyword evidence="4 6" id="KW-0472">Membrane</keyword>
<dbReference type="OrthoDB" id="4205486at2759"/>
<dbReference type="EMBL" id="ML978723">
    <property type="protein sequence ID" value="KAF2086730.1"/>
    <property type="molecule type" value="Genomic_DNA"/>
</dbReference>
<name>A0A9P4LUP6_9PEZI</name>
<dbReference type="InterPro" id="IPR029208">
    <property type="entry name" value="COX14"/>
</dbReference>
<keyword evidence="2 6" id="KW-0812">Transmembrane</keyword>
<feature type="transmembrane region" description="Helical" evidence="6">
    <location>
        <begin position="78"/>
        <end position="99"/>
    </location>
</feature>
<evidence type="ECO:0000256" key="3">
    <source>
        <dbReference type="ARBA" id="ARBA00022989"/>
    </source>
</evidence>
<evidence type="ECO:0000313" key="8">
    <source>
        <dbReference type="Proteomes" id="UP000799776"/>
    </source>
</evidence>
<keyword evidence="8" id="KW-1185">Reference proteome</keyword>
<dbReference type="AlphaFoldDB" id="A0A9P4LUP6"/>
<evidence type="ECO:0000256" key="5">
    <source>
        <dbReference type="SAM" id="MobiDB-lite"/>
    </source>
</evidence>
<evidence type="ECO:0000256" key="2">
    <source>
        <dbReference type="ARBA" id="ARBA00022692"/>
    </source>
</evidence>
<feature type="compositionally biased region" description="Low complexity" evidence="5">
    <location>
        <begin position="247"/>
        <end position="263"/>
    </location>
</feature>
<feature type="region of interest" description="Disordered" evidence="5">
    <location>
        <begin position="226"/>
        <end position="272"/>
    </location>
</feature>
<comment type="caution">
    <text evidence="7">The sequence shown here is derived from an EMBL/GenBank/DDBJ whole genome shotgun (WGS) entry which is preliminary data.</text>
</comment>
<protein>
    <recommendedName>
        <fullName evidence="9">Cytochrome oxidase c assembly-domain-containing protein</fullName>
    </recommendedName>
</protein>
<proteinExistence type="predicted"/>
<feature type="compositionally biased region" description="Polar residues" evidence="5">
    <location>
        <begin position="1"/>
        <end position="12"/>
    </location>
</feature>
<evidence type="ECO:0008006" key="9">
    <source>
        <dbReference type="Google" id="ProtNLM"/>
    </source>
</evidence>
<evidence type="ECO:0000256" key="4">
    <source>
        <dbReference type="ARBA" id="ARBA00023136"/>
    </source>
</evidence>
<feature type="compositionally biased region" description="Basic and acidic residues" evidence="5">
    <location>
        <begin position="34"/>
        <end position="43"/>
    </location>
</feature>
<feature type="region of interest" description="Disordered" evidence="5">
    <location>
        <begin position="1"/>
        <end position="43"/>
    </location>
</feature>